<dbReference type="AlphaFoldDB" id="A0A6P7GEL6"/>
<evidence type="ECO:0000259" key="1">
    <source>
        <dbReference type="Pfam" id="PF10469"/>
    </source>
</evidence>
<protein>
    <submittedName>
        <fullName evidence="2">Activating signal cointegrator 1 complex subunit 1-like isoform X1</fullName>
    </submittedName>
</protein>
<feature type="domain" description="A-kinase anchor protein 7-like phosphoesterase" evidence="1">
    <location>
        <begin position="170"/>
        <end position="382"/>
    </location>
</feature>
<dbReference type="GO" id="GO:0005634">
    <property type="term" value="C:nucleus"/>
    <property type="evidence" value="ECO:0007669"/>
    <property type="project" value="TreeGrafter"/>
</dbReference>
<dbReference type="InterPro" id="IPR019510">
    <property type="entry name" value="AKAP7-like_phosphoesterase"/>
</dbReference>
<dbReference type="PANTHER" id="PTHR13360">
    <property type="entry name" value="ACTIVATING SIGNAL COINTEGRATOR 1 COMPLEX SUBUNIT 1"/>
    <property type="match status" value="1"/>
</dbReference>
<dbReference type="PANTHER" id="PTHR13360:SF1">
    <property type="entry name" value="ACTIVATING SIGNAL COINTEGRATOR 1 COMPLEX SUBUNIT 1"/>
    <property type="match status" value="1"/>
</dbReference>
<dbReference type="InterPro" id="IPR009210">
    <property type="entry name" value="ASCC1"/>
</dbReference>
<proteinExistence type="predicted"/>
<accession>A0A6P7GEL6</accession>
<gene>
    <name evidence="2" type="primary">LOC114337191</name>
</gene>
<reference evidence="2" key="1">
    <citation type="submission" date="2025-08" db="UniProtKB">
        <authorList>
            <consortium name="RefSeq"/>
        </authorList>
    </citation>
    <scope>IDENTIFICATION</scope>
    <source>
        <tissue evidence="2">Whole insect</tissue>
    </source>
</reference>
<dbReference type="Pfam" id="PF10469">
    <property type="entry name" value="AKAP7_NLS"/>
    <property type="match status" value="1"/>
</dbReference>
<dbReference type="RefSeq" id="XP_028143398.1">
    <property type="nucleotide sequence ID" value="XM_028287597.1"/>
</dbReference>
<dbReference type="GO" id="GO:0006307">
    <property type="term" value="P:DNA alkylation repair"/>
    <property type="evidence" value="ECO:0007669"/>
    <property type="project" value="InterPro"/>
</dbReference>
<organism evidence="2">
    <name type="scientific">Diabrotica virgifera virgifera</name>
    <name type="common">western corn rootworm</name>
    <dbReference type="NCBI Taxonomy" id="50390"/>
    <lineage>
        <taxon>Eukaryota</taxon>
        <taxon>Metazoa</taxon>
        <taxon>Ecdysozoa</taxon>
        <taxon>Arthropoda</taxon>
        <taxon>Hexapoda</taxon>
        <taxon>Insecta</taxon>
        <taxon>Pterygota</taxon>
        <taxon>Neoptera</taxon>
        <taxon>Endopterygota</taxon>
        <taxon>Coleoptera</taxon>
        <taxon>Polyphaga</taxon>
        <taxon>Cucujiformia</taxon>
        <taxon>Chrysomeloidea</taxon>
        <taxon>Chrysomelidae</taxon>
        <taxon>Galerucinae</taxon>
        <taxon>Diabroticina</taxon>
        <taxon>Diabroticites</taxon>
        <taxon>Diabrotica</taxon>
    </lineage>
</organism>
<dbReference type="GO" id="GO:0006355">
    <property type="term" value="P:regulation of DNA-templated transcription"/>
    <property type="evidence" value="ECO:0007669"/>
    <property type="project" value="TreeGrafter"/>
</dbReference>
<name>A0A6P7GEL6_DIAVI</name>
<dbReference type="Gene3D" id="3.90.1140.10">
    <property type="entry name" value="Cyclic phosphodiesterase"/>
    <property type="match status" value="1"/>
</dbReference>
<dbReference type="InParanoid" id="A0A6P7GEL6"/>
<evidence type="ECO:0000313" key="2">
    <source>
        <dbReference type="RefSeq" id="XP_028143398.1"/>
    </source>
</evidence>
<sequence length="382" mass="44070">MSDKIVKTIMKSKPIRMWIDGNCFNLKGYNWKQRDKINNSTKATTSNIKTAGTDKSVEHNDNTIESDKKIENIGEDAQQMYDIPVEANSQGILSTSFELPVFYYKKLHQHHFENLNEIKSKTKTDIVIPRNEKTDRLIISGADEGSIKQALNEIHCILGQIRNMAMALQFIAIRLTSDEIVTNFEKFKNELLAEDSFRGMHESIFQKPLRLHLTIDIFVLLNEREKKEAVQALEDYKESVLKPMIEKSGPLKIHVAGIECMNNDYENVHILYAKAKIVDETDEMTLQTLANGLSVHFYERGLLKKHQENIKLHMTLINTKYRTEPGSPRRRWVKRKSIDARKIMEKYKDYEFGQCDLTSIHIANISTLGKDGFYEVLGSVEL</sequence>